<protein>
    <submittedName>
        <fullName evidence="2">Uncharacterized protein</fullName>
    </submittedName>
</protein>
<evidence type="ECO:0000256" key="1">
    <source>
        <dbReference type="SAM" id="MobiDB-lite"/>
    </source>
</evidence>
<accession>A0ABQ6I5A5</accession>
<feature type="region of interest" description="Disordered" evidence="1">
    <location>
        <begin position="113"/>
        <end position="132"/>
    </location>
</feature>
<organism evidence="2 3">
    <name type="scientific">Luteimicrobium album</name>
    <dbReference type="NCBI Taxonomy" id="1054550"/>
    <lineage>
        <taxon>Bacteria</taxon>
        <taxon>Bacillati</taxon>
        <taxon>Actinomycetota</taxon>
        <taxon>Actinomycetes</taxon>
        <taxon>Micrococcales</taxon>
        <taxon>Luteimicrobium</taxon>
    </lineage>
</organism>
<dbReference type="EMBL" id="BSUK01000001">
    <property type="protein sequence ID" value="GMA25139.1"/>
    <property type="molecule type" value="Genomic_DNA"/>
</dbReference>
<evidence type="ECO:0000313" key="2">
    <source>
        <dbReference type="EMBL" id="GMA25139.1"/>
    </source>
</evidence>
<proteinExistence type="predicted"/>
<gene>
    <name evidence="2" type="ORF">GCM10025864_28980</name>
</gene>
<evidence type="ECO:0000313" key="3">
    <source>
        <dbReference type="Proteomes" id="UP001157091"/>
    </source>
</evidence>
<comment type="caution">
    <text evidence="2">The sequence shown here is derived from an EMBL/GenBank/DDBJ whole genome shotgun (WGS) entry which is preliminary data.</text>
</comment>
<dbReference type="Proteomes" id="UP001157091">
    <property type="component" value="Unassembled WGS sequence"/>
</dbReference>
<name>A0ABQ6I5A5_9MICO</name>
<reference evidence="3" key="1">
    <citation type="journal article" date="2019" name="Int. J. Syst. Evol. Microbiol.">
        <title>The Global Catalogue of Microorganisms (GCM) 10K type strain sequencing project: providing services to taxonomists for standard genome sequencing and annotation.</title>
        <authorList>
            <consortium name="The Broad Institute Genomics Platform"/>
            <consortium name="The Broad Institute Genome Sequencing Center for Infectious Disease"/>
            <person name="Wu L."/>
            <person name="Ma J."/>
        </authorList>
    </citation>
    <scope>NUCLEOTIDE SEQUENCE [LARGE SCALE GENOMIC DNA]</scope>
    <source>
        <strain evidence="3">NBRC 106348</strain>
    </source>
</reference>
<keyword evidence="3" id="KW-1185">Reference proteome</keyword>
<sequence>MHGLVEVVRDEDDRLAERALQLDELLLHLAADQRVQRRERLVHEQDVGVGGERAGQADALAHAARELRRQRVVPALEADEVERPGGTLATLRLVDALDLERVGRVLEDGPVGEQREVLEHHRHPGAAQLAKT</sequence>